<dbReference type="GO" id="GO:0008726">
    <property type="term" value="F:alkanesulfonate monooxygenase activity"/>
    <property type="evidence" value="ECO:0007669"/>
    <property type="project" value="TreeGrafter"/>
</dbReference>
<dbReference type="InterPro" id="IPR011251">
    <property type="entry name" value="Luciferase-like_dom"/>
</dbReference>
<reference evidence="6 7" key="1">
    <citation type="submission" date="2018-06" db="EMBL/GenBank/DDBJ databases">
        <title>Phytoactinopolyspora halophila sp. nov., a novel halophilic actinomycete isolated from a saline soil in China.</title>
        <authorList>
            <person name="Tang S.-K."/>
        </authorList>
    </citation>
    <scope>NUCLEOTIDE SEQUENCE [LARGE SCALE GENOMIC DNA]</scope>
    <source>
        <strain evidence="6 7">YIM 96934</strain>
    </source>
</reference>
<proteinExistence type="predicted"/>
<dbReference type="PANTHER" id="PTHR42847:SF4">
    <property type="entry name" value="ALKANESULFONATE MONOOXYGENASE-RELATED"/>
    <property type="match status" value="1"/>
</dbReference>
<keyword evidence="2" id="KW-0288">FMN</keyword>
<dbReference type="InterPro" id="IPR050172">
    <property type="entry name" value="SsuD_RutA_monooxygenase"/>
</dbReference>
<dbReference type="SUPFAM" id="SSF51679">
    <property type="entry name" value="Bacterial luciferase-like"/>
    <property type="match status" value="1"/>
</dbReference>
<dbReference type="InterPro" id="IPR036661">
    <property type="entry name" value="Luciferase-like_sf"/>
</dbReference>
<feature type="domain" description="Luciferase-like" evidence="5">
    <location>
        <begin position="18"/>
        <end position="268"/>
    </location>
</feature>
<evidence type="ECO:0000256" key="3">
    <source>
        <dbReference type="ARBA" id="ARBA00023002"/>
    </source>
</evidence>
<dbReference type="Gene3D" id="3.20.20.30">
    <property type="entry name" value="Luciferase-like domain"/>
    <property type="match status" value="1"/>
</dbReference>
<dbReference type="RefSeq" id="WP_112259628.1">
    <property type="nucleotide sequence ID" value="NZ_QMIG01000022.1"/>
</dbReference>
<keyword evidence="4" id="KW-0503">Monooxygenase</keyword>
<sequence length="284" mass="29846">MDIGIGLPNALLDVRGPELVTWAERSEQAGFSVLGTIGRVVYPSHEELIALAAAAGATSRIGLMTTVLVAPPRQSVLLAKQAATLDAISGGRFRLGLGIGGRDDDWQVLGVEPRERGTQLERTIHLCRTVWSGAPPDGTAPVGPAPIDLPIVLGGYSEQAWRRAGRMADAFLAGPMPPEAVAHAYEIVKEGASAAGRTPPTLYAARYVALGEDVAAEADHNVASYYGFGGPDLVDTVKNSVLRSPSDVADTISALEEVGVEELCLWPTSAHAQQVNRIAEAALR</sequence>
<protein>
    <recommendedName>
        <fullName evidence="5">Luciferase-like domain-containing protein</fullName>
    </recommendedName>
</protein>
<evidence type="ECO:0000256" key="4">
    <source>
        <dbReference type="ARBA" id="ARBA00023033"/>
    </source>
</evidence>
<dbReference type="PANTHER" id="PTHR42847">
    <property type="entry name" value="ALKANESULFONATE MONOOXYGENASE"/>
    <property type="match status" value="1"/>
</dbReference>
<dbReference type="OrthoDB" id="5175259at2"/>
<dbReference type="Proteomes" id="UP000250462">
    <property type="component" value="Unassembled WGS sequence"/>
</dbReference>
<dbReference type="Pfam" id="PF00296">
    <property type="entry name" value="Bac_luciferase"/>
    <property type="match status" value="1"/>
</dbReference>
<evidence type="ECO:0000313" key="6">
    <source>
        <dbReference type="EMBL" id="RAW11120.1"/>
    </source>
</evidence>
<dbReference type="AlphaFoldDB" id="A0A329QFP4"/>
<comment type="caution">
    <text evidence="6">The sequence shown here is derived from an EMBL/GenBank/DDBJ whole genome shotgun (WGS) entry which is preliminary data.</text>
</comment>
<dbReference type="GO" id="GO:0046306">
    <property type="term" value="P:alkanesulfonate catabolic process"/>
    <property type="evidence" value="ECO:0007669"/>
    <property type="project" value="TreeGrafter"/>
</dbReference>
<evidence type="ECO:0000313" key="7">
    <source>
        <dbReference type="Proteomes" id="UP000250462"/>
    </source>
</evidence>
<dbReference type="EMBL" id="QMIG01000022">
    <property type="protein sequence ID" value="RAW11120.1"/>
    <property type="molecule type" value="Genomic_DNA"/>
</dbReference>
<organism evidence="6 7">
    <name type="scientific">Phytoactinopolyspora halophila</name>
    <dbReference type="NCBI Taxonomy" id="1981511"/>
    <lineage>
        <taxon>Bacteria</taxon>
        <taxon>Bacillati</taxon>
        <taxon>Actinomycetota</taxon>
        <taxon>Actinomycetes</taxon>
        <taxon>Jiangellales</taxon>
        <taxon>Jiangellaceae</taxon>
        <taxon>Phytoactinopolyspora</taxon>
    </lineage>
</organism>
<gene>
    <name evidence="6" type="ORF">DPM12_17400</name>
</gene>
<name>A0A329QFP4_9ACTN</name>
<evidence type="ECO:0000256" key="1">
    <source>
        <dbReference type="ARBA" id="ARBA00022630"/>
    </source>
</evidence>
<keyword evidence="7" id="KW-1185">Reference proteome</keyword>
<keyword evidence="1" id="KW-0285">Flavoprotein</keyword>
<evidence type="ECO:0000256" key="2">
    <source>
        <dbReference type="ARBA" id="ARBA00022643"/>
    </source>
</evidence>
<accession>A0A329QFP4</accession>
<keyword evidence="3" id="KW-0560">Oxidoreductase</keyword>
<evidence type="ECO:0000259" key="5">
    <source>
        <dbReference type="Pfam" id="PF00296"/>
    </source>
</evidence>